<keyword evidence="2" id="KW-0614">Plasmid</keyword>
<proteinExistence type="predicted"/>
<evidence type="ECO:0008006" key="4">
    <source>
        <dbReference type="Google" id="ProtNLM"/>
    </source>
</evidence>
<sequence length="258" mass="26911">MRSRLSRSLAIAGLAIAGAACSGQPTGPEFPPPASVVAALPDSAAAAYRHDAVALAVRELRRVGPPAAQPIEVPADLVESLYRSLAAVYAATSLPARDSVVTLYRIHAFGESQQLIVIADDPLPRWADALAHGVLHTGDASIDALVARYGLTLDQRYALTTGLMVTLGATRPTNMAALATRFASIAGVRAAEPNGSGGDGDDIRAEPSSGGWRLEYSVGYGDCPAGCISRHYWTFDVDGAARVTYRGSRGDPAPVGRF</sequence>
<evidence type="ECO:0000313" key="2">
    <source>
        <dbReference type="EMBL" id="AHG93562.1"/>
    </source>
</evidence>
<dbReference type="AlphaFoldDB" id="W0RSW3"/>
<geneLocation type="plasmid" evidence="2 3">
    <name>2</name>
</geneLocation>
<name>W0RSW3_9BACT</name>
<feature type="signal peptide" evidence="1">
    <location>
        <begin position="1"/>
        <end position="22"/>
    </location>
</feature>
<evidence type="ECO:0000313" key="3">
    <source>
        <dbReference type="Proteomes" id="UP000019151"/>
    </source>
</evidence>
<reference evidence="2 3" key="1">
    <citation type="journal article" date="2014" name="Genome Announc.">
        <title>Genome Sequence and Methylome of Soil Bacterium Gemmatirosa kalamazoonensis KBS708T, a Member of the Rarely Cultivated Gemmatimonadetes Phylum.</title>
        <authorList>
            <person name="Debruyn J.M."/>
            <person name="Radosevich M."/>
            <person name="Wommack K.E."/>
            <person name="Polson S.W."/>
            <person name="Hauser L.J."/>
            <person name="Fawaz M.N."/>
            <person name="Korlach J."/>
            <person name="Tsai Y.C."/>
        </authorList>
    </citation>
    <scope>NUCLEOTIDE SEQUENCE [LARGE SCALE GENOMIC DNA]</scope>
    <source>
        <strain evidence="2 3">KBS708</strain>
        <plasmid evidence="3">Plasmid 2</plasmid>
    </source>
</reference>
<evidence type="ECO:0000256" key="1">
    <source>
        <dbReference type="SAM" id="SignalP"/>
    </source>
</evidence>
<keyword evidence="1" id="KW-0732">Signal</keyword>
<dbReference type="Proteomes" id="UP000019151">
    <property type="component" value="Plasmid 2"/>
</dbReference>
<dbReference type="KEGG" id="gba:J421_6027"/>
<accession>W0RSW3</accession>
<dbReference type="EMBL" id="CP007130">
    <property type="protein sequence ID" value="AHG93562.1"/>
    <property type="molecule type" value="Genomic_DNA"/>
</dbReference>
<dbReference type="PROSITE" id="PS51257">
    <property type="entry name" value="PROKAR_LIPOPROTEIN"/>
    <property type="match status" value="1"/>
</dbReference>
<keyword evidence="3" id="KW-1185">Reference proteome</keyword>
<dbReference type="RefSeq" id="WP_025414862.1">
    <property type="nucleotide sequence ID" value="NZ_CP007130.1"/>
</dbReference>
<dbReference type="HOGENOM" id="CLU_1076705_0_0_0"/>
<dbReference type="OrthoDB" id="1120007at2"/>
<dbReference type="eggNOG" id="ENOG5033561">
    <property type="taxonomic scope" value="Bacteria"/>
</dbReference>
<protein>
    <recommendedName>
        <fullName evidence="4">Lipoprotein</fullName>
    </recommendedName>
</protein>
<dbReference type="InParanoid" id="W0RSW3"/>
<organism evidence="2 3">
    <name type="scientific">Gemmatirosa kalamazoonensis</name>
    <dbReference type="NCBI Taxonomy" id="861299"/>
    <lineage>
        <taxon>Bacteria</taxon>
        <taxon>Pseudomonadati</taxon>
        <taxon>Gemmatimonadota</taxon>
        <taxon>Gemmatimonadia</taxon>
        <taxon>Gemmatimonadales</taxon>
        <taxon>Gemmatimonadaceae</taxon>
        <taxon>Gemmatirosa</taxon>
    </lineage>
</organism>
<feature type="chain" id="PRO_5004794790" description="Lipoprotein" evidence="1">
    <location>
        <begin position="23"/>
        <end position="258"/>
    </location>
</feature>
<gene>
    <name evidence="2" type="ORF">J421_6027</name>
</gene>